<dbReference type="AlphaFoldDB" id="A0AAW0BKI1"/>
<comment type="caution">
    <text evidence="1">The sequence shown here is derived from an EMBL/GenBank/DDBJ whole genome shotgun (WGS) entry which is preliminary data.</text>
</comment>
<gene>
    <name evidence="1" type="ORF">R3P38DRAFT_988326</name>
</gene>
<dbReference type="EMBL" id="JAWWNJ010000031">
    <property type="protein sequence ID" value="KAK7026606.1"/>
    <property type="molecule type" value="Genomic_DNA"/>
</dbReference>
<sequence length="393" mass="44675">MLTISLGLCRTWKPHQTSFLGRRASRLPHNFHTHRSILLFASPTFKDMFTFPSSGQDLMKDGKPIVPVFGESATLESCLFCASLSGAGFNSLDGVVKAYNAVDKFLIPDGQTLLQQIMASPKFLEKELHRVFAIACVLELEELAKEAAMETLRLPRFVSALSIPEFDLITARQLRQLEVFHATCSENTIARAERYTHMQPVGEQDGRFVWWTSQNHAQGCGYTYDTTVGDYVFPARWFSDHVAAAKNAANNIPAIQSVLKAVNEVSYANLETLLECPECRRDAKGSLSMMAHKMAYDLRMDYRRLVTRYYSWVYIFAIMKALRILTFDRDLRPHVIVIRFSEFYCSSITLKQEPHLCHPRLCRSPHPCRPLQLPSAMLMTLSPHSQTRTTPQT</sequence>
<evidence type="ECO:0000313" key="2">
    <source>
        <dbReference type="Proteomes" id="UP001362999"/>
    </source>
</evidence>
<proteinExistence type="predicted"/>
<keyword evidence="2" id="KW-1185">Reference proteome</keyword>
<protein>
    <recommendedName>
        <fullName evidence="3">BTB domain-containing protein</fullName>
    </recommendedName>
</protein>
<name>A0AAW0BKI1_9AGAR</name>
<accession>A0AAW0BKI1</accession>
<organism evidence="1 2">
    <name type="scientific">Favolaschia claudopus</name>
    <dbReference type="NCBI Taxonomy" id="2862362"/>
    <lineage>
        <taxon>Eukaryota</taxon>
        <taxon>Fungi</taxon>
        <taxon>Dikarya</taxon>
        <taxon>Basidiomycota</taxon>
        <taxon>Agaricomycotina</taxon>
        <taxon>Agaricomycetes</taxon>
        <taxon>Agaricomycetidae</taxon>
        <taxon>Agaricales</taxon>
        <taxon>Marasmiineae</taxon>
        <taxon>Mycenaceae</taxon>
        <taxon>Favolaschia</taxon>
    </lineage>
</organism>
<dbReference type="Proteomes" id="UP001362999">
    <property type="component" value="Unassembled WGS sequence"/>
</dbReference>
<evidence type="ECO:0008006" key="3">
    <source>
        <dbReference type="Google" id="ProtNLM"/>
    </source>
</evidence>
<evidence type="ECO:0000313" key="1">
    <source>
        <dbReference type="EMBL" id="KAK7026606.1"/>
    </source>
</evidence>
<reference evidence="1 2" key="1">
    <citation type="journal article" date="2024" name="J Genomics">
        <title>Draft genome sequencing and assembly of Favolaschia claudopus CIRM-BRFM 2984 isolated from oak limbs.</title>
        <authorList>
            <person name="Navarro D."/>
            <person name="Drula E."/>
            <person name="Chaduli D."/>
            <person name="Cazenave R."/>
            <person name="Ahrendt S."/>
            <person name="Wang J."/>
            <person name="Lipzen A."/>
            <person name="Daum C."/>
            <person name="Barry K."/>
            <person name="Grigoriev I.V."/>
            <person name="Favel A."/>
            <person name="Rosso M.N."/>
            <person name="Martin F."/>
        </authorList>
    </citation>
    <scope>NUCLEOTIDE SEQUENCE [LARGE SCALE GENOMIC DNA]</scope>
    <source>
        <strain evidence="1 2">CIRM-BRFM 2984</strain>
    </source>
</reference>